<dbReference type="RefSeq" id="WP_029910132.1">
    <property type="nucleotide sequence ID" value="NZ_AP020335.1"/>
</dbReference>
<comment type="caution">
    <text evidence="1">The sequence shown here is derived from an EMBL/GenBank/DDBJ whole genome shotgun (WGS) entry which is preliminary data.</text>
</comment>
<reference evidence="1 2" key="1">
    <citation type="submission" date="2014-04" db="EMBL/GenBank/DDBJ databases">
        <title>Draft genome sequence of Hydrogenovibrio marinus MH-110, a model organism for aerobic H2 metabolism.</title>
        <authorList>
            <person name="Cha H.J."/>
            <person name="Jo B.H."/>
            <person name="Hwang B.H."/>
        </authorList>
    </citation>
    <scope>NUCLEOTIDE SEQUENCE [LARGE SCALE GENOMIC DNA]</scope>
    <source>
        <strain evidence="1 2">MH-110</strain>
    </source>
</reference>
<evidence type="ECO:0000313" key="2">
    <source>
        <dbReference type="Proteomes" id="UP000027341"/>
    </source>
</evidence>
<gene>
    <name evidence="1" type="ORF">EI16_04890</name>
</gene>
<accession>A0A066ZZX3</accession>
<dbReference type="AlphaFoldDB" id="A0A066ZZX3"/>
<evidence type="ECO:0000313" key="1">
    <source>
        <dbReference type="EMBL" id="KDN95640.1"/>
    </source>
</evidence>
<dbReference type="Proteomes" id="UP000027341">
    <property type="component" value="Unassembled WGS sequence"/>
</dbReference>
<name>A0A066ZZX3_HYDMR</name>
<sequence>MTQAYSVIAKIILLLFLSVLLSGCFDPHKPNLEQISSDSKQFFNNEFQGIFLADKAIKENGYNENDNHYVAEMSIQATAQINLNDYLMTLKNNDGYTPLQKARIALQISLLKLTLPEFEQGDHLTFKRRFLFIKTDNGWQLRQQLKEGSSDHPML</sequence>
<keyword evidence="2" id="KW-1185">Reference proteome</keyword>
<organism evidence="1 2">
    <name type="scientific">Hydrogenovibrio marinus</name>
    <dbReference type="NCBI Taxonomy" id="28885"/>
    <lineage>
        <taxon>Bacteria</taxon>
        <taxon>Pseudomonadati</taxon>
        <taxon>Pseudomonadota</taxon>
        <taxon>Gammaproteobacteria</taxon>
        <taxon>Thiotrichales</taxon>
        <taxon>Piscirickettsiaceae</taxon>
        <taxon>Hydrogenovibrio</taxon>
    </lineage>
</organism>
<dbReference type="EMBL" id="JMIU01000001">
    <property type="protein sequence ID" value="KDN95640.1"/>
    <property type="molecule type" value="Genomic_DNA"/>
</dbReference>
<proteinExistence type="predicted"/>
<protein>
    <submittedName>
        <fullName evidence="1">Uncharacterized protein</fullName>
    </submittedName>
</protein>